<organism evidence="3 4">
    <name type="scientific">Hydnum rufescens UP504</name>
    <dbReference type="NCBI Taxonomy" id="1448309"/>
    <lineage>
        <taxon>Eukaryota</taxon>
        <taxon>Fungi</taxon>
        <taxon>Dikarya</taxon>
        <taxon>Basidiomycota</taxon>
        <taxon>Agaricomycotina</taxon>
        <taxon>Agaricomycetes</taxon>
        <taxon>Cantharellales</taxon>
        <taxon>Hydnaceae</taxon>
        <taxon>Hydnum</taxon>
    </lineage>
</organism>
<feature type="region of interest" description="Disordered" evidence="1">
    <location>
        <begin position="273"/>
        <end position="300"/>
    </location>
</feature>
<feature type="compositionally biased region" description="Polar residues" evidence="1">
    <location>
        <begin position="466"/>
        <end position="475"/>
    </location>
</feature>
<feature type="region of interest" description="Disordered" evidence="1">
    <location>
        <begin position="513"/>
        <end position="551"/>
    </location>
</feature>
<feature type="compositionally biased region" description="Basic and acidic residues" evidence="1">
    <location>
        <begin position="235"/>
        <end position="253"/>
    </location>
</feature>
<feature type="transmembrane region" description="Helical" evidence="2">
    <location>
        <begin position="617"/>
        <end position="637"/>
    </location>
</feature>
<keyword evidence="2" id="KW-0812">Transmembrane</keyword>
<evidence type="ECO:0000256" key="2">
    <source>
        <dbReference type="SAM" id="Phobius"/>
    </source>
</evidence>
<evidence type="ECO:0000256" key="1">
    <source>
        <dbReference type="SAM" id="MobiDB-lite"/>
    </source>
</evidence>
<keyword evidence="2" id="KW-1133">Transmembrane helix</keyword>
<protein>
    <submittedName>
        <fullName evidence="3">Uncharacterized protein</fullName>
    </submittedName>
</protein>
<feature type="region of interest" description="Disordered" evidence="1">
    <location>
        <begin position="458"/>
        <end position="497"/>
    </location>
</feature>
<dbReference type="Proteomes" id="UP000886523">
    <property type="component" value="Unassembled WGS sequence"/>
</dbReference>
<dbReference type="EMBL" id="MU128985">
    <property type="protein sequence ID" value="KAF9512553.1"/>
    <property type="molecule type" value="Genomic_DNA"/>
</dbReference>
<gene>
    <name evidence="3" type="ORF">BS47DRAFT_1055700</name>
</gene>
<name>A0A9P6AV37_9AGAM</name>
<evidence type="ECO:0000313" key="3">
    <source>
        <dbReference type="EMBL" id="KAF9512553.1"/>
    </source>
</evidence>
<keyword evidence="4" id="KW-1185">Reference proteome</keyword>
<dbReference type="OrthoDB" id="3271280at2759"/>
<feature type="region of interest" description="Disordered" evidence="1">
    <location>
        <begin position="215"/>
        <end position="261"/>
    </location>
</feature>
<proteinExistence type="predicted"/>
<feature type="compositionally biased region" description="Polar residues" evidence="1">
    <location>
        <begin position="273"/>
        <end position="286"/>
    </location>
</feature>
<keyword evidence="2" id="KW-0472">Membrane</keyword>
<comment type="caution">
    <text evidence="3">The sequence shown here is derived from an EMBL/GenBank/DDBJ whole genome shotgun (WGS) entry which is preliminary data.</text>
</comment>
<sequence>MDESVSIAPVDTGTVLIPQNQGSAVEEPKPVMQIDPDPDFHEHEIVSHGPVPETSVESTPPETDVAEATPPSTGAEEDRIALSGPSEPEVKDREPLQVDLSAGAAAESPEHVGQFAPGPEIHASHTASDELNPETSGTPDRHTVDAIEAIPTGADAEEDNIAVPGTSETGVNLEHVALDSLVPEVLTTPDHKEDGLMAGSHGAETGVPAHFTADPELNTSHPPADEAIPIAPLNTDDRAHSDSDAEIPLHTDSNRPPPVAPLDAKILHTSAYEETSVQETEPSSNAPVPVDLGAVQSPDHGDILTRPVINVEAIEWSVPADPIQVDNDAPPLALGSSLSLAGSSAPEAPVRHVGFASPVATTLDVDDATEISGEAEPEEPKEEGAAVQQHVTVTTSAEAISPDLSQPSSAPPLMTDTVTSPEIVSVENLGTSEVKVETPRMSLTPTNSELALNDGFEPAKLDKPLTSGTSDTTGYPSPPISDIGLASAPASGPGVEAEDEIAQLHALPRELTIDTDTLVRSPNPARPTPGSPPSSRTHDTHRLQPRPPPRKNLTHGFVSLLYYFFPQIELASTIQTVPQSTGFFSIIGGFLIDMTFELTYLFWFFLSEVVFPRLHDLLRFTVLLVLSLFFSILGPFLGERGPSLHRKYTRPWIQGLQRSAPYYKERID</sequence>
<dbReference type="AlphaFoldDB" id="A0A9P6AV37"/>
<evidence type="ECO:0000313" key="4">
    <source>
        <dbReference type="Proteomes" id="UP000886523"/>
    </source>
</evidence>
<feature type="transmembrane region" description="Helical" evidence="2">
    <location>
        <begin position="583"/>
        <end position="605"/>
    </location>
</feature>
<reference evidence="3" key="1">
    <citation type="journal article" date="2020" name="Nat. Commun.">
        <title>Large-scale genome sequencing of mycorrhizal fungi provides insights into the early evolution of symbiotic traits.</title>
        <authorList>
            <person name="Miyauchi S."/>
            <person name="Kiss E."/>
            <person name="Kuo A."/>
            <person name="Drula E."/>
            <person name="Kohler A."/>
            <person name="Sanchez-Garcia M."/>
            <person name="Morin E."/>
            <person name="Andreopoulos B."/>
            <person name="Barry K.W."/>
            <person name="Bonito G."/>
            <person name="Buee M."/>
            <person name="Carver A."/>
            <person name="Chen C."/>
            <person name="Cichocki N."/>
            <person name="Clum A."/>
            <person name="Culley D."/>
            <person name="Crous P.W."/>
            <person name="Fauchery L."/>
            <person name="Girlanda M."/>
            <person name="Hayes R.D."/>
            <person name="Keri Z."/>
            <person name="LaButti K."/>
            <person name="Lipzen A."/>
            <person name="Lombard V."/>
            <person name="Magnuson J."/>
            <person name="Maillard F."/>
            <person name="Murat C."/>
            <person name="Nolan M."/>
            <person name="Ohm R.A."/>
            <person name="Pangilinan J."/>
            <person name="Pereira M.F."/>
            <person name="Perotto S."/>
            <person name="Peter M."/>
            <person name="Pfister S."/>
            <person name="Riley R."/>
            <person name="Sitrit Y."/>
            <person name="Stielow J.B."/>
            <person name="Szollosi G."/>
            <person name="Zifcakova L."/>
            <person name="Stursova M."/>
            <person name="Spatafora J.W."/>
            <person name="Tedersoo L."/>
            <person name="Vaario L.M."/>
            <person name="Yamada A."/>
            <person name="Yan M."/>
            <person name="Wang P."/>
            <person name="Xu J."/>
            <person name="Bruns T."/>
            <person name="Baldrian P."/>
            <person name="Vilgalys R."/>
            <person name="Dunand C."/>
            <person name="Henrissat B."/>
            <person name="Grigoriev I.V."/>
            <person name="Hibbett D."/>
            <person name="Nagy L.G."/>
            <person name="Martin F.M."/>
        </authorList>
    </citation>
    <scope>NUCLEOTIDE SEQUENCE</scope>
    <source>
        <strain evidence="3">UP504</strain>
    </source>
</reference>
<feature type="region of interest" description="Disordered" evidence="1">
    <location>
        <begin position="149"/>
        <end position="168"/>
    </location>
</feature>
<feature type="region of interest" description="Disordered" evidence="1">
    <location>
        <begin position="1"/>
        <end position="143"/>
    </location>
</feature>
<accession>A0A9P6AV37</accession>